<feature type="compositionally biased region" description="Basic residues" evidence="1">
    <location>
        <begin position="1"/>
        <end position="10"/>
    </location>
</feature>
<gene>
    <name evidence="2" type="ORF">GDO78_019655</name>
</gene>
<evidence type="ECO:0000256" key="1">
    <source>
        <dbReference type="SAM" id="MobiDB-lite"/>
    </source>
</evidence>
<reference evidence="2" key="1">
    <citation type="thesis" date="2020" institute="ProQuest LLC" country="789 East Eisenhower Parkway, Ann Arbor, MI, USA">
        <title>Comparative Genomics and Chromosome Evolution.</title>
        <authorList>
            <person name="Mudd A.B."/>
        </authorList>
    </citation>
    <scope>NUCLEOTIDE SEQUENCE</scope>
    <source>
        <strain evidence="2">HN-11 Male</strain>
        <tissue evidence="2">Kidney and liver</tissue>
    </source>
</reference>
<dbReference type="Proteomes" id="UP000770717">
    <property type="component" value="Unassembled WGS sequence"/>
</dbReference>
<feature type="region of interest" description="Disordered" evidence="1">
    <location>
        <begin position="66"/>
        <end position="116"/>
    </location>
</feature>
<protein>
    <submittedName>
        <fullName evidence="2">Uncharacterized protein</fullName>
    </submittedName>
</protein>
<evidence type="ECO:0000313" key="2">
    <source>
        <dbReference type="EMBL" id="KAG9464614.1"/>
    </source>
</evidence>
<sequence>MEDRSHRKGHQQNATQDAAERHHLAWYAPGHHVAVAHRGHSDYGPPVASGDTGELLGVGHLVLNQVQQGGKKGDGYTEEEQQQPELAGAAPGGQAQCLQAQRMPGEAHDIQNPQGTEYTQHQAHFVQIAVP</sequence>
<accession>A0A8J6BGK1</accession>
<organism evidence="2 3">
    <name type="scientific">Eleutherodactylus coqui</name>
    <name type="common">Puerto Rican coqui</name>
    <dbReference type="NCBI Taxonomy" id="57060"/>
    <lineage>
        <taxon>Eukaryota</taxon>
        <taxon>Metazoa</taxon>
        <taxon>Chordata</taxon>
        <taxon>Craniata</taxon>
        <taxon>Vertebrata</taxon>
        <taxon>Euteleostomi</taxon>
        <taxon>Amphibia</taxon>
        <taxon>Batrachia</taxon>
        <taxon>Anura</taxon>
        <taxon>Neobatrachia</taxon>
        <taxon>Hyloidea</taxon>
        <taxon>Eleutherodactylidae</taxon>
        <taxon>Eleutherodactylinae</taxon>
        <taxon>Eleutherodactylus</taxon>
        <taxon>Eleutherodactylus</taxon>
    </lineage>
</organism>
<dbReference type="EMBL" id="WNTK01004156">
    <property type="protein sequence ID" value="KAG9464614.1"/>
    <property type="molecule type" value="Genomic_DNA"/>
</dbReference>
<proteinExistence type="predicted"/>
<dbReference type="AlphaFoldDB" id="A0A8J6BGK1"/>
<comment type="caution">
    <text evidence="2">The sequence shown here is derived from an EMBL/GenBank/DDBJ whole genome shotgun (WGS) entry which is preliminary data.</text>
</comment>
<evidence type="ECO:0000313" key="3">
    <source>
        <dbReference type="Proteomes" id="UP000770717"/>
    </source>
</evidence>
<name>A0A8J6BGK1_ELECQ</name>
<keyword evidence="3" id="KW-1185">Reference proteome</keyword>
<feature type="region of interest" description="Disordered" evidence="1">
    <location>
        <begin position="1"/>
        <end position="25"/>
    </location>
</feature>